<protein>
    <submittedName>
        <fullName evidence="1">Uncharacterized protein</fullName>
    </submittedName>
</protein>
<dbReference type="AlphaFoldDB" id="A0A3Q7HKA2"/>
<name>A0A3Q7HKA2_SOLLC</name>
<dbReference type="InParanoid" id="A0A3Q7HKA2"/>
<dbReference type="Proteomes" id="UP000004994">
    <property type="component" value="Chromosome 8"/>
</dbReference>
<dbReference type="EnsemblPlants" id="Solyc08g007295.1.1">
    <property type="protein sequence ID" value="Solyc08g007295.1.1"/>
    <property type="gene ID" value="Solyc08g007295.1"/>
</dbReference>
<evidence type="ECO:0000313" key="2">
    <source>
        <dbReference type="Proteomes" id="UP000004994"/>
    </source>
</evidence>
<dbReference type="Gramene" id="Solyc08g007295.1.1">
    <property type="protein sequence ID" value="Solyc08g007295.1.1"/>
    <property type="gene ID" value="Solyc08g007295.1"/>
</dbReference>
<accession>A0A3Q7HKA2</accession>
<reference evidence="1" key="2">
    <citation type="submission" date="2019-01" db="UniProtKB">
        <authorList>
            <consortium name="EnsemblPlants"/>
        </authorList>
    </citation>
    <scope>IDENTIFICATION</scope>
    <source>
        <strain evidence="1">cv. Heinz 1706</strain>
    </source>
</reference>
<proteinExistence type="predicted"/>
<keyword evidence="2" id="KW-1185">Reference proteome</keyword>
<organism evidence="1">
    <name type="scientific">Solanum lycopersicum</name>
    <name type="common">Tomato</name>
    <name type="synonym">Lycopersicon esculentum</name>
    <dbReference type="NCBI Taxonomy" id="4081"/>
    <lineage>
        <taxon>Eukaryota</taxon>
        <taxon>Viridiplantae</taxon>
        <taxon>Streptophyta</taxon>
        <taxon>Embryophyta</taxon>
        <taxon>Tracheophyta</taxon>
        <taxon>Spermatophyta</taxon>
        <taxon>Magnoliopsida</taxon>
        <taxon>eudicotyledons</taxon>
        <taxon>Gunneridae</taxon>
        <taxon>Pentapetalae</taxon>
        <taxon>asterids</taxon>
        <taxon>lamiids</taxon>
        <taxon>Solanales</taxon>
        <taxon>Solanaceae</taxon>
        <taxon>Solanoideae</taxon>
        <taxon>Solaneae</taxon>
        <taxon>Solanum</taxon>
        <taxon>Solanum subgen. Lycopersicon</taxon>
    </lineage>
</organism>
<evidence type="ECO:0000313" key="1">
    <source>
        <dbReference type="EnsemblPlants" id="Solyc08g007295.1.1"/>
    </source>
</evidence>
<sequence length="142" mass="17152">MIDSLKDACLLQEADHSVDYYYVKMHDVVDSRLRTLREPWEHIEELKLINCYEIKELPFSIQTSNKIRLMKGTSEWWNLLKWDNNNFKSNLEHCFLKKELKRQRKELLAPERQNFELKLISRVCCDATVPCLNWLRFLMLGF</sequence>
<reference evidence="1" key="1">
    <citation type="journal article" date="2012" name="Nature">
        <title>The tomato genome sequence provides insights into fleshy fruit evolution.</title>
        <authorList>
            <consortium name="Tomato Genome Consortium"/>
        </authorList>
    </citation>
    <scope>NUCLEOTIDE SEQUENCE [LARGE SCALE GENOMIC DNA]</scope>
    <source>
        <strain evidence="1">cv. Heinz 1706</strain>
    </source>
</reference>